<keyword evidence="1" id="KW-0175">Coiled coil</keyword>
<dbReference type="PANTHER" id="PTHR32309:SF31">
    <property type="entry name" value="CAPSULAR EXOPOLYSACCHARIDE FAMILY"/>
    <property type="match status" value="1"/>
</dbReference>
<evidence type="ECO:0000256" key="2">
    <source>
        <dbReference type="SAM" id="Phobius"/>
    </source>
</evidence>
<keyword evidence="4" id="KW-1185">Reference proteome</keyword>
<dbReference type="RefSeq" id="WP_143531608.1">
    <property type="nucleotide sequence ID" value="NZ_FXAF01000006.1"/>
</dbReference>
<accession>A0A1X7F0Q1</accession>
<dbReference type="STRING" id="464029.SAMN02982989_2145"/>
<dbReference type="InterPro" id="IPR050445">
    <property type="entry name" value="Bact_polysacc_biosynth/exp"/>
</dbReference>
<evidence type="ECO:0000256" key="1">
    <source>
        <dbReference type="SAM" id="Coils"/>
    </source>
</evidence>
<dbReference type="EMBL" id="FXAF01000006">
    <property type="protein sequence ID" value="SMF43763.1"/>
    <property type="molecule type" value="Genomic_DNA"/>
</dbReference>
<dbReference type="PANTHER" id="PTHR32309">
    <property type="entry name" value="TYROSINE-PROTEIN KINASE"/>
    <property type="match status" value="1"/>
</dbReference>
<evidence type="ECO:0000313" key="4">
    <source>
        <dbReference type="Proteomes" id="UP000192903"/>
    </source>
</evidence>
<feature type="coiled-coil region" evidence="1">
    <location>
        <begin position="323"/>
        <end position="350"/>
    </location>
</feature>
<feature type="transmembrane region" description="Helical" evidence="2">
    <location>
        <begin position="383"/>
        <end position="401"/>
    </location>
</feature>
<feature type="coiled-coil region" evidence="1">
    <location>
        <begin position="161"/>
        <end position="224"/>
    </location>
</feature>
<proteinExistence type="predicted"/>
<keyword evidence="2" id="KW-1133">Transmembrane helix</keyword>
<name>A0A1X7F0Q1_9HYPH</name>
<gene>
    <name evidence="3" type="ORF">SAMN02982989_2145</name>
</gene>
<evidence type="ECO:0000313" key="3">
    <source>
        <dbReference type="EMBL" id="SMF43763.1"/>
    </source>
</evidence>
<dbReference type="OrthoDB" id="8404455at2"/>
<protein>
    <submittedName>
        <fullName evidence="3">Uncharacterized protein involved in exopolysaccharide biosynthesis</fullName>
    </submittedName>
</protein>
<reference evidence="4" key="1">
    <citation type="submission" date="2017-04" db="EMBL/GenBank/DDBJ databases">
        <authorList>
            <person name="Varghese N."/>
            <person name="Submissions S."/>
        </authorList>
    </citation>
    <scope>NUCLEOTIDE SEQUENCE [LARGE SCALE GENOMIC DNA]</scope>
    <source>
        <strain evidence="4">B4P</strain>
    </source>
</reference>
<dbReference type="AlphaFoldDB" id="A0A1X7F0Q1"/>
<sequence length="555" mass="60111">MRSAFLKAGALTLAGGLLPLLFVEAVPQKFQAETRLQVEAAGESAVSEAVAALRSKASLDNLIRALNLGRNSEFSVDRPSAARVMSDIVSGEETTVAQAENRLRDRLSQAIAATYDRSTGQLVISVTASQPDMAARIANMVGDSLHDRIVVAGVGTSDPLVERLRQTLERAEAALSGFIGETGEQKLSQLRRAESESRQLVAEIADAETQLADLKQKAAQASAMKLEDVLNKPLPDSLEFTGLDYQRQRHVEAKLAVDQLSGNLGPRHPQLLAAQGALEAARADIQTALKQLATSLRQQESAAAKHLAQLRTKQAAKPDDEQIAGSAARLAALETAADEARRNYLEALHRSEAETRVSAAKVEVLAPAAAENAQTLGPSLAEISGGGALIGFCLGVAFAFFTRRKPRPADMVDEAESGLVDEADHAGDLYWPEAVPEAPNAFWEDDDPVHHEPAYHELQSPLRPRYPAPANDSPLADHIREMLMANRRPVPESDLPPLVAAVISGRLADAPSYTTPRFSEEDIRKAEELEELRREMAELRERVQLYSARRSVARR</sequence>
<organism evidence="3 4">
    <name type="scientific">Xaviernesmea oryzae</name>
    <dbReference type="NCBI Taxonomy" id="464029"/>
    <lineage>
        <taxon>Bacteria</taxon>
        <taxon>Pseudomonadati</taxon>
        <taxon>Pseudomonadota</taxon>
        <taxon>Alphaproteobacteria</taxon>
        <taxon>Hyphomicrobiales</taxon>
        <taxon>Rhizobiaceae</taxon>
        <taxon>Rhizobium/Agrobacterium group</taxon>
        <taxon>Xaviernesmea</taxon>
    </lineage>
</organism>
<feature type="coiled-coil region" evidence="1">
    <location>
        <begin position="522"/>
        <end position="549"/>
    </location>
</feature>
<dbReference type="Proteomes" id="UP000192903">
    <property type="component" value="Unassembled WGS sequence"/>
</dbReference>
<keyword evidence="2" id="KW-0812">Transmembrane</keyword>
<keyword evidence="2" id="KW-0472">Membrane</keyword>